<organism evidence="1 2">
    <name type="scientific">Sphingomonas endophytica</name>
    <dbReference type="NCBI Taxonomy" id="869719"/>
    <lineage>
        <taxon>Bacteria</taxon>
        <taxon>Pseudomonadati</taxon>
        <taxon>Pseudomonadota</taxon>
        <taxon>Alphaproteobacteria</taxon>
        <taxon>Sphingomonadales</taxon>
        <taxon>Sphingomonadaceae</taxon>
        <taxon>Sphingomonas</taxon>
    </lineage>
</organism>
<reference evidence="1 2" key="1">
    <citation type="submission" date="2020-08" db="EMBL/GenBank/DDBJ databases">
        <title>The Agave Microbiome: Exploring the role of microbial communities in plant adaptations to desert environments.</title>
        <authorList>
            <person name="Partida-Martinez L.P."/>
        </authorList>
    </citation>
    <scope>NUCLEOTIDE SEQUENCE [LARGE SCALE GENOMIC DNA]</scope>
    <source>
        <strain evidence="1 2">AS3.13</strain>
    </source>
</reference>
<dbReference type="Pfam" id="PF14356">
    <property type="entry name" value="DUF4403"/>
    <property type="match status" value="1"/>
</dbReference>
<dbReference type="InterPro" id="IPR025515">
    <property type="entry name" value="DUF4403"/>
</dbReference>
<gene>
    <name evidence="1" type="ORF">F4693_003318</name>
</gene>
<proteinExistence type="predicted"/>
<dbReference type="Proteomes" id="UP000522313">
    <property type="component" value="Unassembled WGS sequence"/>
</dbReference>
<accession>A0A7X0JGJ4</accession>
<evidence type="ECO:0000313" key="1">
    <source>
        <dbReference type="EMBL" id="MBB6506317.1"/>
    </source>
</evidence>
<name>A0A7X0JGJ4_9SPHN</name>
<evidence type="ECO:0000313" key="2">
    <source>
        <dbReference type="Proteomes" id="UP000522313"/>
    </source>
</evidence>
<dbReference type="EMBL" id="JACHBT010000021">
    <property type="protein sequence ID" value="MBB6506317.1"/>
    <property type="molecule type" value="Genomic_DNA"/>
</dbReference>
<evidence type="ECO:0008006" key="3">
    <source>
        <dbReference type="Google" id="ProtNLM"/>
    </source>
</evidence>
<sequence length="510" mass="55439">MTNGNMDQIQPLRIGNINQVTETGVRRVLLFFVLLAAGCARHEPSPAPPRVESAIAPFPDQTSTIVVPVTARLDQLERGLDKRTPRVLWTIDEHRDKCVKGKRVDLGIGKVKVTPDLGCRLVGQVTRGTIRVSGRGERLDITMPVSAVIHVRNIGGVLGETVTARALVHATGKLAIVGNWQPRATLDLAYDWREPPGIEIAGQRITFTSRADQKLKRVVAKLERDLPGEVARLDLRAQLDGAWRHGFTVIELSKRNPPAWMRIAPRALGVGGYRIAGRELQLTLAAEALTQTFVGKRPADPAPTPLPPPSRVAGQPGLRFFIPVLADYAQLEPVVLRTLRKLAAKGISLTGVGAVDVDFGRVTVYATSNNRLAVGVTARVVPRDRRFPATSGEAWLTAQPYNEENSQLVRARDVQLAADTDSDAVDLIVSLLDATQVQQAVALALQHDFAPDYQQVLAKAQAAIGARQQGDFFLSTDVTRVTTGRLQVTGAGLFLPVRAEGVARIAYRPR</sequence>
<dbReference type="AlphaFoldDB" id="A0A7X0JGJ4"/>
<comment type="caution">
    <text evidence="1">The sequence shown here is derived from an EMBL/GenBank/DDBJ whole genome shotgun (WGS) entry which is preliminary data.</text>
</comment>
<reference evidence="1 2" key="2">
    <citation type="submission" date="2020-08" db="EMBL/GenBank/DDBJ databases">
        <authorList>
            <person name="Partida-Martinez L."/>
            <person name="Huntemann M."/>
            <person name="Clum A."/>
            <person name="Wang J."/>
            <person name="Palaniappan K."/>
            <person name="Ritter S."/>
            <person name="Chen I.-M."/>
            <person name="Stamatis D."/>
            <person name="Reddy T."/>
            <person name="O'Malley R."/>
            <person name="Daum C."/>
            <person name="Shapiro N."/>
            <person name="Ivanova N."/>
            <person name="Kyrpides N."/>
            <person name="Woyke T."/>
        </authorList>
    </citation>
    <scope>NUCLEOTIDE SEQUENCE [LARGE SCALE GENOMIC DNA]</scope>
    <source>
        <strain evidence="1 2">AS3.13</strain>
    </source>
</reference>
<protein>
    <recommendedName>
        <fullName evidence="3">DUF4403 domain-containing protein</fullName>
    </recommendedName>
</protein>